<evidence type="ECO:0000256" key="1">
    <source>
        <dbReference type="ARBA" id="ARBA00004613"/>
    </source>
</evidence>
<evidence type="ECO:0000256" key="5">
    <source>
        <dbReference type="ARBA" id="ARBA00022801"/>
    </source>
</evidence>
<evidence type="ECO:0000256" key="4">
    <source>
        <dbReference type="ARBA" id="ARBA00022729"/>
    </source>
</evidence>
<dbReference type="InterPro" id="IPR043595">
    <property type="entry name" value="FaeB/C/D"/>
</dbReference>
<comment type="subcellular location">
    <subcellularLocation>
        <location evidence="1">Secreted</location>
    </subcellularLocation>
</comment>
<dbReference type="InterPro" id="IPR029058">
    <property type="entry name" value="AB_hydrolase_fold"/>
</dbReference>
<dbReference type="PANTHER" id="PTHR38050">
    <property type="match status" value="1"/>
</dbReference>
<evidence type="ECO:0000256" key="6">
    <source>
        <dbReference type="ARBA" id="ARBA00023277"/>
    </source>
</evidence>
<evidence type="ECO:0000256" key="7">
    <source>
        <dbReference type="ARBA" id="ARBA00023326"/>
    </source>
</evidence>
<feature type="region of interest" description="Disordered" evidence="8">
    <location>
        <begin position="313"/>
        <end position="343"/>
    </location>
</feature>
<dbReference type="Gene3D" id="3.40.50.1820">
    <property type="entry name" value="alpha/beta hydrolase"/>
    <property type="match status" value="1"/>
</dbReference>
<dbReference type="GO" id="GO:0005576">
    <property type="term" value="C:extracellular region"/>
    <property type="evidence" value="ECO:0007669"/>
    <property type="project" value="UniProtKB-SubCell"/>
</dbReference>
<evidence type="ECO:0000313" key="9">
    <source>
        <dbReference type="EMBL" id="GEC86819.1"/>
    </source>
</evidence>
<dbReference type="AlphaFoldDB" id="A0A4Y4C4U6"/>
<proteinExistence type="predicted"/>
<dbReference type="Proteomes" id="UP000319986">
    <property type="component" value="Unassembled WGS sequence"/>
</dbReference>
<dbReference type="InterPro" id="IPR000801">
    <property type="entry name" value="Esterase-like"/>
</dbReference>
<keyword evidence="4" id="KW-0732">Signal</keyword>
<dbReference type="RefSeq" id="WP_141330591.1">
    <property type="nucleotide sequence ID" value="NZ_BJNT01000016.1"/>
</dbReference>
<gene>
    <name evidence="9" type="ORF">CVA01_21330</name>
</gene>
<keyword evidence="5" id="KW-0378">Hydrolase</keyword>
<reference evidence="9 10" key="1">
    <citation type="submission" date="2019-06" db="EMBL/GenBank/DDBJ databases">
        <title>Whole genome shotgun sequence of Corynebacterium variabile NBRC 15286.</title>
        <authorList>
            <person name="Hosoyama A."/>
            <person name="Uohara A."/>
            <person name="Ohji S."/>
            <person name="Ichikawa N."/>
        </authorList>
    </citation>
    <scope>NUCLEOTIDE SEQUENCE [LARGE SCALE GENOMIC DNA]</scope>
    <source>
        <strain evidence="9 10">NBRC 15286</strain>
    </source>
</reference>
<name>A0A4Y4C4U6_9CORY</name>
<evidence type="ECO:0008006" key="11">
    <source>
        <dbReference type="Google" id="ProtNLM"/>
    </source>
</evidence>
<organism evidence="9 10">
    <name type="scientific">Corynebacterium variabile</name>
    <dbReference type="NCBI Taxonomy" id="1727"/>
    <lineage>
        <taxon>Bacteria</taxon>
        <taxon>Bacillati</taxon>
        <taxon>Actinomycetota</taxon>
        <taxon>Actinomycetes</taxon>
        <taxon>Mycobacteriales</taxon>
        <taxon>Corynebacteriaceae</taxon>
        <taxon>Corynebacterium</taxon>
    </lineage>
</organism>
<dbReference type="SUPFAM" id="SSF53474">
    <property type="entry name" value="alpha/beta-Hydrolases"/>
    <property type="match status" value="1"/>
</dbReference>
<dbReference type="GO" id="GO:0030600">
    <property type="term" value="F:feruloyl esterase activity"/>
    <property type="evidence" value="ECO:0007669"/>
    <property type="project" value="InterPro"/>
</dbReference>
<evidence type="ECO:0000256" key="8">
    <source>
        <dbReference type="SAM" id="MobiDB-lite"/>
    </source>
</evidence>
<sequence length="364" mass="38117">MQPTRRPSVPGLRNRRLRISGGVLALAVTAGVAVVSSHSAVGEAPEVLDSYRDQRIAESAAITGSENAVVSDAKAPIGEGKRLDGPAPGQSTKITLHSGDKDRTAILSVPDDYYPNTPTPVLFAYPGYNQTAENMQRFASLDNLPAIVVYMQGVGDAWEGAPYAKTSDGEDLRFTTDMLAAVNSTYNVDASRIYATGMSNGGGFAAKLACRAPEIFAATAAVSGAYYPGTGGNCENPSTSFLDIHGVQDETIEYDGGNRHGASYQPARERAEAVAARNNCSPDPVSTALAGDVRRVQWPMCGNGRDVVHLRVGDGGHTWPGDSTGTSGGAERGAASDTAEATSYSLDATTEVWAFVSSHRLAGR</sequence>
<dbReference type="Pfam" id="PF00756">
    <property type="entry name" value="Esterase"/>
    <property type="match status" value="1"/>
</dbReference>
<dbReference type="PANTHER" id="PTHR38050:SF2">
    <property type="entry name" value="FERULOYL ESTERASE C-RELATED"/>
    <property type="match status" value="1"/>
</dbReference>
<evidence type="ECO:0000256" key="3">
    <source>
        <dbReference type="ARBA" id="ARBA00022651"/>
    </source>
</evidence>
<dbReference type="GO" id="GO:0045493">
    <property type="term" value="P:xylan catabolic process"/>
    <property type="evidence" value="ECO:0007669"/>
    <property type="project" value="UniProtKB-KW"/>
</dbReference>
<comment type="caution">
    <text evidence="9">The sequence shown here is derived from an EMBL/GenBank/DDBJ whole genome shotgun (WGS) entry which is preliminary data.</text>
</comment>
<dbReference type="EMBL" id="BJNT01000016">
    <property type="protein sequence ID" value="GEC86819.1"/>
    <property type="molecule type" value="Genomic_DNA"/>
</dbReference>
<keyword evidence="7" id="KW-0624">Polysaccharide degradation</keyword>
<evidence type="ECO:0000256" key="2">
    <source>
        <dbReference type="ARBA" id="ARBA00022525"/>
    </source>
</evidence>
<evidence type="ECO:0000313" key="10">
    <source>
        <dbReference type="Proteomes" id="UP000319986"/>
    </source>
</evidence>
<keyword evidence="2" id="KW-0964">Secreted</keyword>
<accession>A0A4Y4C4U6</accession>
<keyword evidence="6" id="KW-0119">Carbohydrate metabolism</keyword>
<dbReference type="GeneID" id="82888251"/>
<keyword evidence="3" id="KW-0858">Xylan degradation</keyword>
<protein>
    <recommendedName>
        <fullName evidence="11">Polyhydroxybutyrate depolymerase</fullName>
    </recommendedName>
</protein>